<reference evidence="3" key="2">
    <citation type="submission" date="2020-10" db="UniProtKB">
        <authorList>
            <consortium name="WormBaseParasite"/>
        </authorList>
    </citation>
    <scope>IDENTIFICATION</scope>
</reference>
<sequence>MRLLYKMYNFRILLVLLLNFGVAFSDDVDEKDGTPISVTFTPTTLNFRNLYHEQHAEDVINFSLMKERYVQHLDLENGLTNKDIKTKLNTVLLPVSTVIEIAVEVYYHQTLSDVDRAPLLVLQTSDSKTIIRKRILDSGTPHAAYQIHIGSVVFTEKAYQINVRSKSYEQTFLYKSVCPHCWQPIRRLIIAADCNYVSIRRIVVKALHLNSVNPTLKDSKAQNVHLSLTRRSCSSCISQKMTTLAPQRVSLFLTKRKCGFVRLAERRRSIWKTQMNLSAWSQMRRWTFLNTDKANH</sequence>
<keyword evidence="1" id="KW-0732">Signal</keyword>
<dbReference type="WBParaSite" id="Pan_g3892.t1">
    <property type="protein sequence ID" value="Pan_g3892.t1"/>
    <property type="gene ID" value="Pan_g3892"/>
</dbReference>
<feature type="signal peptide" evidence="1">
    <location>
        <begin position="1"/>
        <end position="25"/>
    </location>
</feature>
<name>A0A7E4VW43_PANRE</name>
<protein>
    <submittedName>
        <fullName evidence="3">Secreted protein</fullName>
    </submittedName>
</protein>
<evidence type="ECO:0000313" key="2">
    <source>
        <dbReference type="Proteomes" id="UP000492821"/>
    </source>
</evidence>
<feature type="chain" id="PRO_5028932530" evidence="1">
    <location>
        <begin position="26"/>
        <end position="296"/>
    </location>
</feature>
<keyword evidence="2" id="KW-1185">Reference proteome</keyword>
<dbReference type="AlphaFoldDB" id="A0A7E4VW43"/>
<accession>A0A7E4VW43</accession>
<evidence type="ECO:0000313" key="3">
    <source>
        <dbReference type="WBParaSite" id="Pan_g3892.t1"/>
    </source>
</evidence>
<proteinExistence type="predicted"/>
<evidence type="ECO:0000256" key="1">
    <source>
        <dbReference type="SAM" id="SignalP"/>
    </source>
</evidence>
<reference evidence="2" key="1">
    <citation type="journal article" date="2013" name="Genetics">
        <title>The draft genome and transcriptome of Panagrellus redivivus are shaped by the harsh demands of a free-living lifestyle.</title>
        <authorList>
            <person name="Srinivasan J."/>
            <person name="Dillman A.R."/>
            <person name="Macchietto M.G."/>
            <person name="Heikkinen L."/>
            <person name="Lakso M."/>
            <person name="Fracchia K.M."/>
            <person name="Antoshechkin I."/>
            <person name="Mortazavi A."/>
            <person name="Wong G."/>
            <person name="Sternberg P.W."/>
        </authorList>
    </citation>
    <scope>NUCLEOTIDE SEQUENCE [LARGE SCALE GENOMIC DNA]</scope>
    <source>
        <strain evidence="2">MT8872</strain>
    </source>
</reference>
<organism evidence="2 3">
    <name type="scientific">Panagrellus redivivus</name>
    <name type="common">Microworm</name>
    <dbReference type="NCBI Taxonomy" id="6233"/>
    <lineage>
        <taxon>Eukaryota</taxon>
        <taxon>Metazoa</taxon>
        <taxon>Ecdysozoa</taxon>
        <taxon>Nematoda</taxon>
        <taxon>Chromadorea</taxon>
        <taxon>Rhabditida</taxon>
        <taxon>Tylenchina</taxon>
        <taxon>Panagrolaimomorpha</taxon>
        <taxon>Panagrolaimoidea</taxon>
        <taxon>Panagrolaimidae</taxon>
        <taxon>Panagrellus</taxon>
    </lineage>
</organism>
<dbReference type="Proteomes" id="UP000492821">
    <property type="component" value="Unassembled WGS sequence"/>
</dbReference>